<evidence type="ECO:0000313" key="1">
    <source>
        <dbReference type="EMBL" id="KAF3945848.1"/>
    </source>
</evidence>
<protein>
    <submittedName>
        <fullName evidence="1">Uncharacterized protein</fullName>
    </submittedName>
</protein>
<keyword evidence="2" id="KW-1185">Reference proteome</keyword>
<dbReference type="OrthoDB" id="10484267at2759"/>
<organism evidence="1 2">
    <name type="scientific">Castanea mollissima</name>
    <name type="common">Chinese chestnut</name>
    <dbReference type="NCBI Taxonomy" id="60419"/>
    <lineage>
        <taxon>Eukaryota</taxon>
        <taxon>Viridiplantae</taxon>
        <taxon>Streptophyta</taxon>
        <taxon>Embryophyta</taxon>
        <taxon>Tracheophyta</taxon>
        <taxon>Spermatophyta</taxon>
        <taxon>Magnoliopsida</taxon>
        <taxon>eudicotyledons</taxon>
        <taxon>Gunneridae</taxon>
        <taxon>Pentapetalae</taxon>
        <taxon>rosids</taxon>
        <taxon>fabids</taxon>
        <taxon>Fagales</taxon>
        <taxon>Fagaceae</taxon>
        <taxon>Castanea</taxon>
    </lineage>
</organism>
<dbReference type="Proteomes" id="UP000737018">
    <property type="component" value="Unassembled WGS sequence"/>
</dbReference>
<accession>A0A8J4QIS3</accession>
<gene>
    <name evidence="1" type="ORF">CMV_027818</name>
</gene>
<evidence type="ECO:0000313" key="2">
    <source>
        <dbReference type="Proteomes" id="UP000737018"/>
    </source>
</evidence>
<proteinExistence type="predicted"/>
<name>A0A8J4QIS3_9ROSI</name>
<dbReference type="EMBL" id="JRKL02010842">
    <property type="protein sequence ID" value="KAF3945848.1"/>
    <property type="molecule type" value="Genomic_DNA"/>
</dbReference>
<sequence length="80" mass="9057">MVEIWANLFGLLAAQEVQKQCKRAWRASTFRVASFLIESKILAIESSQFMLGKLLIKSGQLFLGAAKVENENFVAIYLNY</sequence>
<dbReference type="AlphaFoldDB" id="A0A8J4QIS3"/>
<comment type="caution">
    <text evidence="1">The sequence shown here is derived from an EMBL/GenBank/DDBJ whole genome shotgun (WGS) entry which is preliminary data.</text>
</comment>
<reference evidence="1" key="1">
    <citation type="submission" date="2020-03" db="EMBL/GenBank/DDBJ databases">
        <title>Castanea mollissima Vanexum genome sequencing.</title>
        <authorList>
            <person name="Staton M."/>
        </authorList>
    </citation>
    <scope>NUCLEOTIDE SEQUENCE</scope>
    <source>
        <tissue evidence="1">Leaf</tissue>
    </source>
</reference>